<protein>
    <submittedName>
        <fullName evidence="1">Uncharacterized protein</fullName>
    </submittedName>
</protein>
<dbReference type="Proteomes" id="UP000199184">
    <property type="component" value="Unassembled WGS sequence"/>
</dbReference>
<organism evidence="1 2">
    <name type="scientific">Bradyrhizobium shewense</name>
    <dbReference type="NCBI Taxonomy" id="1761772"/>
    <lineage>
        <taxon>Bacteria</taxon>
        <taxon>Pseudomonadati</taxon>
        <taxon>Pseudomonadota</taxon>
        <taxon>Alphaproteobacteria</taxon>
        <taxon>Hyphomicrobiales</taxon>
        <taxon>Nitrobacteraceae</taxon>
        <taxon>Bradyrhizobium</taxon>
    </lineage>
</organism>
<accession>A0A1C3XEC1</accession>
<proteinExistence type="predicted"/>
<dbReference type="EMBL" id="FMAI01000014">
    <property type="protein sequence ID" value="SCB50622.1"/>
    <property type="molecule type" value="Genomic_DNA"/>
</dbReference>
<name>A0A1C3XEC1_9BRAD</name>
<keyword evidence="2" id="KW-1185">Reference proteome</keyword>
<evidence type="ECO:0000313" key="1">
    <source>
        <dbReference type="EMBL" id="SCB50622.1"/>
    </source>
</evidence>
<dbReference type="AlphaFoldDB" id="A0A1C3XEC1"/>
<evidence type="ECO:0000313" key="2">
    <source>
        <dbReference type="Proteomes" id="UP000199184"/>
    </source>
</evidence>
<reference evidence="2" key="1">
    <citation type="submission" date="2016-08" db="EMBL/GenBank/DDBJ databases">
        <authorList>
            <person name="Varghese N."/>
            <person name="Submissions Spin"/>
        </authorList>
    </citation>
    <scope>NUCLEOTIDE SEQUENCE [LARGE SCALE GENOMIC DNA]</scope>
    <source>
        <strain evidence="2">ERR11</strain>
    </source>
</reference>
<sequence>MSDAAIFLGWSRPIQNRETDALELLERLAIWLKELRTSGQITSYVRTLLEPHGGGLAGFVLIEGDVPKLQALKQTEAWNDGVSRLSLVLEGVMVNHAIVGAGVEREDARLKRLAKQR</sequence>
<gene>
    <name evidence="1" type="ORF">GA0061098_1014191</name>
</gene>
<dbReference type="RefSeq" id="WP_129590925.1">
    <property type="nucleotide sequence ID" value="NZ_FMAI01000014.1"/>
</dbReference>